<evidence type="ECO:0000313" key="4">
    <source>
        <dbReference type="Proteomes" id="UP000727407"/>
    </source>
</evidence>
<accession>A0A8J4WWK8</accession>
<dbReference type="GO" id="GO:0008009">
    <property type="term" value="F:chemokine activity"/>
    <property type="evidence" value="ECO:0007669"/>
    <property type="project" value="InterPro"/>
</dbReference>
<proteinExistence type="predicted"/>
<dbReference type="GO" id="GO:0005615">
    <property type="term" value="C:extracellular space"/>
    <property type="evidence" value="ECO:0007669"/>
    <property type="project" value="UniProtKB-KW"/>
</dbReference>
<dbReference type="Proteomes" id="UP000727407">
    <property type="component" value="Unassembled WGS sequence"/>
</dbReference>
<feature type="non-terminal residue" evidence="3">
    <location>
        <position position="64"/>
    </location>
</feature>
<reference evidence="3" key="1">
    <citation type="submission" date="2020-07" db="EMBL/GenBank/DDBJ databases">
        <title>Clarias magur genome sequencing, assembly and annotation.</title>
        <authorList>
            <person name="Kushwaha B."/>
            <person name="Kumar R."/>
            <person name="Das P."/>
            <person name="Joshi C.G."/>
            <person name="Kumar D."/>
            <person name="Nagpure N.S."/>
            <person name="Pandey M."/>
            <person name="Agarwal S."/>
            <person name="Srivastava S."/>
            <person name="Singh M."/>
            <person name="Sahoo L."/>
            <person name="Jayasankar P."/>
            <person name="Meher P.K."/>
            <person name="Koringa P.G."/>
            <person name="Iquebal M.A."/>
            <person name="Das S.P."/>
            <person name="Bit A."/>
            <person name="Patnaik S."/>
            <person name="Patel N."/>
            <person name="Shah T.M."/>
            <person name="Hinsu A."/>
            <person name="Jena J.K."/>
        </authorList>
    </citation>
    <scope>NUCLEOTIDE SEQUENCE</scope>
    <source>
        <strain evidence="3">CIFAMagur01</strain>
        <tissue evidence="3">Testis</tissue>
    </source>
</reference>
<keyword evidence="4" id="KW-1185">Reference proteome</keyword>
<feature type="domain" description="Chemokine interleukin-8-like" evidence="2">
    <location>
        <begin position="10"/>
        <end position="64"/>
    </location>
</feature>
<dbReference type="InterPro" id="IPR001811">
    <property type="entry name" value="Chemokine_IL8-like_dom"/>
</dbReference>
<name>A0A8J4WWK8_CLAMG</name>
<keyword evidence="1" id="KW-0202">Cytokine</keyword>
<feature type="non-terminal residue" evidence="3">
    <location>
        <position position="1"/>
    </location>
</feature>
<dbReference type="InterPro" id="IPR036048">
    <property type="entry name" value="Interleukin_8-like_sf"/>
</dbReference>
<dbReference type="SUPFAM" id="SSF54117">
    <property type="entry name" value="Interleukin 8-like chemokines"/>
    <property type="match status" value="1"/>
</dbReference>
<dbReference type="Gene3D" id="2.40.50.40">
    <property type="match status" value="1"/>
</dbReference>
<evidence type="ECO:0000259" key="2">
    <source>
        <dbReference type="Pfam" id="PF00048"/>
    </source>
</evidence>
<organism evidence="3 4">
    <name type="scientific">Clarias magur</name>
    <name type="common">Asian catfish</name>
    <name type="synonym">Macropteronotus magur</name>
    <dbReference type="NCBI Taxonomy" id="1594786"/>
    <lineage>
        <taxon>Eukaryota</taxon>
        <taxon>Metazoa</taxon>
        <taxon>Chordata</taxon>
        <taxon>Craniata</taxon>
        <taxon>Vertebrata</taxon>
        <taxon>Euteleostomi</taxon>
        <taxon>Actinopterygii</taxon>
        <taxon>Neopterygii</taxon>
        <taxon>Teleostei</taxon>
        <taxon>Ostariophysi</taxon>
        <taxon>Siluriformes</taxon>
        <taxon>Clariidae</taxon>
        <taxon>Clarias</taxon>
    </lineage>
</organism>
<sequence length="64" mass="7315">RRPTKVGLVCCEAVSKAFIPKRIKLTSYKRQNALKPCVEAVIFFSGNEKYCSDPAARWIQKKIK</sequence>
<gene>
    <name evidence="3" type="primary">ccl34b.4</name>
    <name evidence="3" type="ORF">DAT39_016323</name>
</gene>
<evidence type="ECO:0000313" key="3">
    <source>
        <dbReference type="EMBL" id="KAF5893972.1"/>
    </source>
</evidence>
<comment type="caution">
    <text evidence="3">The sequence shown here is derived from an EMBL/GenBank/DDBJ whole genome shotgun (WGS) entry which is preliminary data.</text>
</comment>
<dbReference type="EMBL" id="QNUK01000401">
    <property type="protein sequence ID" value="KAF5893972.1"/>
    <property type="molecule type" value="Genomic_DNA"/>
</dbReference>
<dbReference type="AlphaFoldDB" id="A0A8J4WWK8"/>
<dbReference type="GO" id="GO:0006955">
    <property type="term" value="P:immune response"/>
    <property type="evidence" value="ECO:0007669"/>
    <property type="project" value="InterPro"/>
</dbReference>
<dbReference type="Pfam" id="PF00048">
    <property type="entry name" value="IL8"/>
    <property type="match status" value="1"/>
</dbReference>
<dbReference type="OrthoDB" id="9930747at2759"/>
<evidence type="ECO:0000256" key="1">
    <source>
        <dbReference type="ARBA" id="ARBA00022514"/>
    </source>
</evidence>
<protein>
    <submittedName>
        <fullName evidence="3">C-C motif chemokine 8-like isoform X2</fullName>
    </submittedName>
</protein>